<proteinExistence type="predicted"/>
<organism evidence="2 3">
    <name type="scientific">Lacisediminihabitans changchengi</name>
    <dbReference type="NCBI Taxonomy" id="2787634"/>
    <lineage>
        <taxon>Bacteria</taxon>
        <taxon>Bacillati</taxon>
        <taxon>Actinomycetota</taxon>
        <taxon>Actinomycetes</taxon>
        <taxon>Micrococcales</taxon>
        <taxon>Microbacteriaceae</taxon>
        <taxon>Lacisediminihabitans</taxon>
    </lineage>
</organism>
<dbReference type="NCBIfam" id="NF047580">
    <property type="entry name" value="BPSS1187_fam"/>
    <property type="match status" value="1"/>
</dbReference>
<dbReference type="EMBL" id="JAEPES010000001">
    <property type="protein sequence ID" value="MBK4346829.1"/>
    <property type="molecule type" value="Genomic_DNA"/>
</dbReference>
<gene>
    <name evidence="1" type="ORF">IV501_04225</name>
    <name evidence="2" type="ORF">IV501_10400</name>
</gene>
<dbReference type="RefSeq" id="WP_200555121.1">
    <property type="nucleotide sequence ID" value="NZ_JAEPES010000001.1"/>
</dbReference>
<evidence type="ECO:0000313" key="2">
    <source>
        <dbReference type="EMBL" id="MBK4348048.1"/>
    </source>
</evidence>
<protein>
    <recommendedName>
        <fullName evidence="4">Alpha/beta hydrolase</fullName>
    </recommendedName>
</protein>
<dbReference type="AlphaFoldDB" id="A0A934W2L7"/>
<name>A0A934W2L7_9MICO</name>
<keyword evidence="3" id="KW-1185">Reference proteome</keyword>
<dbReference type="Proteomes" id="UP000636458">
    <property type="component" value="Unassembled WGS sequence"/>
</dbReference>
<comment type="caution">
    <text evidence="2">The sequence shown here is derived from an EMBL/GenBank/DDBJ whole genome shotgun (WGS) entry which is preliminary data.</text>
</comment>
<evidence type="ECO:0008006" key="4">
    <source>
        <dbReference type="Google" id="ProtNLM"/>
    </source>
</evidence>
<dbReference type="EMBL" id="JAEPES010000003">
    <property type="protein sequence ID" value="MBK4348048.1"/>
    <property type="molecule type" value="Genomic_DNA"/>
</dbReference>
<evidence type="ECO:0000313" key="3">
    <source>
        <dbReference type="Proteomes" id="UP000636458"/>
    </source>
</evidence>
<dbReference type="InterPro" id="IPR058180">
    <property type="entry name" value="BPSS1187-like"/>
</dbReference>
<accession>A0A934W2L7</accession>
<reference evidence="2" key="1">
    <citation type="submission" date="2021-01" db="EMBL/GenBank/DDBJ databases">
        <title>Lacisediminihabitans sp. nov. strain G11-30, isolated from Antarctic Soil.</title>
        <authorList>
            <person name="Li J."/>
        </authorList>
    </citation>
    <scope>NUCLEOTIDE SEQUENCE</scope>
    <source>
        <strain evidence="2">G11-30</strain>
    </source>
</reference>
<dbReference type="SUPFAM" id="SSF53474">
    <property type="entry name" value="alpha/beta-Hydrolases"/>
    <property type="match status" value="1"/>
</dbReference>
<evidence type="ECO:0000313" key="1">
    <source>
        <dbReference type="EMBL" id="MBK4346829.1"/>
    </source>
</evidence>
<dbReference type="InterPro" id="IPR029058">
    <property type="entry name" value="AB_hydrolase_fold"/>
</dbReference>
<sequence length="339" mass="36577">MRRRWFRPSTVSRSVRSRSLSTGRALAVTVAMLVGVGAAAPAFAGTDAGHPSASSSPSDHGFLRFRLPYLDGIAPAPDFPNLARAAARPAPLLLFLPATGAVPDDYRAFLATAAAVGYSVIGLDYPNLGRSVTRTCLGDAKCYTMLQRNRFTGADPSRFSHVTAANSITNRFRATVHYLEQHDPSGRWGRYLQHGHIDWSRIVVAGHSQGGGESAFIAHYNRVQGVLMFSSPVESYDNVTASWIDGKGATPVSRMFGFDVLGDIYQDRIAGSWRKLGLGTDHDPVAVPTGGHALLSSLPVGSPIQTHGRSVDDRTPRGANGVPVFAPTWRWMLDQVRQP</sequence>
<dbReference type="Gene3D" id="3.40.50.1820">
    <property type="entry name" value="alpha/beta hydrolase"/>
    <property type="match status" value="1"/>
</dbReference>